<accession>A0ABP8A1W2</accession>
<proteinExistence type="predicted"/>
<evidence type="ECO:0000313" key="1">
    <source>
        <dbReference type="EMBL" id="GAA4175654.1"/>
    </source>
</evidence>
<comment type="caution">
    <text evidence="1">The sequence shown here is derived from an EMBL/GenBank/DDBJ whole genome shotgun (WGS) entry which is preliminary data.</text>
</comment>
<organism evidence="1 2">
    <name type="scientific">Sphingobacterium ginsenosidimutans</name>
    <dbReference type="NCBI Taxonomy" id="687845"/>
    <lineage>
        <taxon>Bacteria</taxon>
        <taxon>Pseudomonadati</taxon>
        <taxon>Bacteroidota</taxon>
        <taxon>Sphingobacteriia</taxon>
        <taxon>Sphingobacteriales</taxon>
        <taxon>Sphingobacteriaceae</taxon>
        <taxon>Sphingobacterium</taxon>
    </lineage>
</organism>
<sequence>MNYLISSNIFCDIDEEQLIGVLLKRLANFFFLTKDEEDLIRKYHVDVLKKIEYCFQNVDNKYFSADGRVFFASYHSGQYLIYLYFYSQIFAGLKHQLKDKFYYLNKILHSVDIYAEVELPAVFFFEHPLGLVLGRAKYGNNFFAMQGCTIGGNKGVYPIIGDNVKMYSNSKILGKSRIGNNVWISANTYIKDEDVPSDTIVFGQSPNLIFKDIKKQ</sequence>
<dbReference type="Gene3D" id="2.160.10.10">
    <property type="entry name" value="Hexapeptide repeat proteins"/>
    <property type="match status" value="1"/>
</dbReference>
<evidence type="ECO:0008006" key="3">
    <source>
        <dbReference type="Google" id="ProtNLM"/>
    </source>
</evidence>
<keyword evidence="2" id="KW-1185">Reference proteome</keyword>
<dbReference type="Proteomes" id="UP001500167">
    <property type="component" value="Unassembled WGS sequence"/>
</dbReference>
<dbReference type="SUPFAM" id="SSF51161">
    <property type="entry name" value="Trimeric LpxA-like enzymes"/>
    <property type="match status" value="1"/>
</dbReference>
<protein>
    <recommendedName>
        <fullName evidence="3">Serine acetyltransferase</fullName>
    </recommendedName>
</protein>
<dbReference type="RefSeq" id="WP_346086126.1">
    <property type="nucleotide sequence ID" value="NZ_BAAAZK010000006.1"/>
</dbReference>
<evidence type="ECO:0000313" key="2">
    <source>
        <dbReference type="Proteomes" id="UP001500167"/>
    </source>
</evidence>
<dbReference type="EMBL" id="BAAAZK010000006">
    <property type="protein sequence ID" value="GAA4175654.1"/>
    <property type="molecule type" value="Genomic_DNA"/>
</dbReference>
<name>A0ABP8A1W2_9SPHI</name>
<gene>
    <name evidence="1" type="ORF">GCM10022218_21700</name>
</gene>
<reference evidence="2" key="1">
    <citation type="journal article" date="2019" name="Int. J. Syst. Evol. Microbiol.">
        <title>The Global Catalogue of Microorganisms (GCM) 10K type strain sequencing project: providing services to taxonomists for standard genome sequencing and annotation.</title>
        <authorList>
            <consortium name="The Broad Institute Genomics Platform"/>
            <consortium name="The Broad Institute Genome Sequencing Center for Infectious Disease"/>
            <person name="Wu L."/>
            <person name="Ma J."/>
        </authorList>
    </citation>
    <scope>NUCLEOTIDE SEQUENCE [LARGE SCALE GENOMIC DNA]</scope>
    <source>
        <strain evidence="2">JCM 16722</strain>
    </source>
</reference>
<dbReference type="PANTHER" id="PTHR42811">
    <property type="entry name" value="SERINE ACETYLTRANSFERASE"/>
    <property type="match status" value="1"/>
</dbReference>
<dbReference type="InterPro" id="IPR011004">
    <property type="entry name" value="Trimer_LpxA-like_sf"/>
</dbReference>